<accession>A0A850QKB9</accession>
<proteinExistence type="predicted"/>
<dbReference type="AlphaFoldDB" id="A0A850QKB9"/>
<gene>
    <name evidence="1" type="ORF">HV832_16960</name>
</gene>
<evidence type="ECO:0008006" key="3">
    <source>
        <dbReference type="Google" id="ProtNLM"/>
    </source>
</evidence>
<organism evidence="1 2">
    <name type="scientific">Undibacterium oligocarboniphilum</name>
    <dbReference type="NCBI Taxonomy" id="666702"/>
    <lineage>
        <taxon>Bacteria</taxon>
        <taxon>Pseudomonadati</taxon>
        <taxon>Pseudomonadota</taxon>
        <taxon>Betaproteobacteria</taxon>
        <taxon>Burkholderiales</taxon>
        <taxon>Oxalobacteraceae</taxon>
        <taxon>Undibacterium</taxon>
    </lineage>
</organism>
<dbReference type="Proteomes" id="UP000588051">
    <property type="component" value="Unassembled WGS sequence"/>
</dbReference>
<protein>
    <recommendedName>
        <fullName evidence="3">PIN domain-containing protein</fullName>
    </recommendedName>
</protein>
<reference evidence="1 2" key="1">
    <citation type="submission" date="2020-06" db="EMBL/GenBank/DDBJ databases">
        <authorList>
            <person name="Qiu C."/>
            <person name="Liu Z."/>
        </authorList>
    </citation>
    <scope>NUCLEOTIDE SEQUENCE [LARGE SCALE GENOMIC DNA]</scope>
    <source>
        <strain evidence="1 2">EM 1</strain>
    </source>
</reference>
<name>A0A850QKB9_9BURK</name>
<comment type="caution">
    <text evidence="1">The sequence shown here is derived from an EMBL/GenBank/DDBJ whole genome shotgun (WGS) entry which is preliminary data.</text>
</comment>
<evidence type="ECO:0000313" key="1">
    <source>
        <dbReference type="EMBL" id="NVO79509.1"/>
    </source>
</evidence>
<dbReference type="RefSeq" id="WP_176805235.1">
    <property type="nucleotide sequence ID" value="NZ_JABXYJ010000019.1"/>
</dbReference>
<sequence>MGSTSRFQLSAIGASERQRNGGYASNFAEFKAKLEGADLGAVQLLKPRGYWGITFYDFCLCASQADLLEQKIHEILFPDKEFLWLDYAYARGLPPENLDQRWRNAKCDVLALWCHIHYDGDVFVTSDKNFHAQTKIDKLQALGSGKILFPKDALALATASLAGSTSG</sequence>
<keyword evidence="2" id="KW-1185">Reference proteome</keyword>
<evidence type="ECO:0000313" key="2">
    <source>
        <dbReference type="Proteomes" id="UP000588051"/>
    </source>
</evidence>
<dbReference type="EMBL" id="JABXYJ010000019">
    <property type="protein sequence ID" value="NVO79509.1"/>
    <property type="molecule type" value="Genomic_DNA"/>
</dbReference>